<gene>
    <name evidence="2" type="ORF">SAMN02927921_01459</name>
</gene>
<protein>
    <submittedName>
        <fullName evidence="2">Helix-turn-helix domain-containing protein</fullName>
    </submittedName>
</protein>
<dbReference type="RefSeq" id="WP_072316687.1">
    <property type="nucleotide sequence ID" value="NZ_FPJE01000006.1"/>
</dbReference>
<proteinExistence type="predicted"/>
<evidence type="ECO:0000259" key="1">
    <source>
        <dbReference type="Pfam" id="PF13443"/>
    </source>
</evidence>
<organism evidence="2 3">
    <name type="scientific">Sinomicrobium oceani</name>
    <dbReference type="NCBI Taxonomy" id="1150368"/>
    <lineage>
        <taxon>Bacteria</taxon>
        <taxon>Pseudomonadati</taxon>
        <taxon>Bacteroidota</taxon>
        <taxon>Flavobacteriia</taxon>
        <taxon>Flavobacteriales</taxon>
        <taxon>Flavobacteriaceae</taxon>
        <taxon>Sinomicrobium</taxon>
    </lineage>
</organism>
<dbReference type="SUPFAM" id="SSF47413">
    <property type="entry name" value="lambda repressor-like DNA-binding domains"/>
    <property type="match status" value="1"/>
</dbReference>
<dbReference type="Pfam" id="PF13443">
    <property type="entry name" value="HTH_26"/>
    <property type="match status" value="1"/>
</dbReference>
<dbReference type="Proteomes" id="UP000182248">
    <property type="component" value="Unassembled WGS sequence"/>
</dbReference>
<dbReference type="InterPro" id="IPR001387">
    <property type="entry name" value="Cro/C1-type_HTH"/>
</dbReference>
<dbReference type="STRING" id="1150368.SAMN02927921_01459"/>
<evidence type="ECO:0000313" key="2">
    <source>
        <dbReference type="EMBL" id="SFW38942.1"/>
    </source>
</evidence>
<name>A0A1K1NX18_9FLAO</name>
<dbReference type="OrthoDB" id="679419at2"/>
<dbReference type="EMBL" id="FPJE01000006">
    <property type="protein sequence ID" value="SFW38942.1"/>
    <property type="molecule type" value="Genomic_DNA"/>
</dbReference>
<accession>A0A1K1NX18</accession>
<keyword evidence="3" id="KW-1185">Reference proteome</keyword>
<sequence length="82" mass="9912">MEYKAAIYAYIEKLWKESKMSKRQFALKYNIDERTLRDILNNNSTYQISLPTIYRICEVRNIMVSEFFSAVEDEFPEVKMKK</sequence>
<dbReference type="Gene3D" id="1.10.260.40">
    <property type="entry name" value="lambda repressor-like DNA-binding domains"/>
    <property type="match status" value="1"/>
</dbReference>
<dbReference type="GO" id="GO:0003677">
    <property type="term" value="F:DNA binding"/>
    <property type="evidence" value="ECO:0007669"/>
    <property type="project" value="InterPro"/>
</dbReference>
<dbReference type="AlphaFoldDB" id="A0A1K1NX18"/>
<feature type="domain" description="HTH cro/C1-type" evidence="1">
    <location>
        <begin position="11"/>
        <end position="73"/>
    </location>
</feature>
<evidence type="ECO:0000313" key="3">
    <source>
        <dbReference type="Proteomes" id="UP000182248"/>
    </source>
</evidence>
<dbReference type="InterPro" id="IPR010982">
    <property type="entry name" value="Lambda_DNA-bd_dom_sf"/>
</dbReference>
<reference evidence="2 3" key="1">
    <citation type="submission" date="2016-11" db="EMBL/GenBank/DDBJ databases">
        <authorList>
            <person name="Jaros S."/>
            <person name="Januszkiewicz K."/>
            <person name="Wedrychowicz H."/>
        </authorList>
    </citation>
    <scope>NUCLEOTIDE SEQUENCE [LARGE SCALE GENOMIC DNA]</scope>
    <source>
        <strain evidence="2 3">CGMCC 1.12145</strain>
    </source>
</reference>